<accession>A0A242MZ42</accession>
<dbReference type="Gene3D" id="2.30.30.50">
    <property type="match status" value="1"/>
</dbReference>
<dbReference type="InterPro" id="IPR024690">
    <property type="entry name" value="CN_hydtase_beta_dom_C"/>
</dbReference>
<organism evidence="2 3">
    <name type="scientific">Caballeronia sordidicola</name>
    <name type="common">Burkholderia sordidicola</name>
    <dbReference type="NCBI Taxonomy" id="196367"/>
    <lineage>
        <taxon>Bacteria</taxon>
        <taxon>Pseudomonadati</taxon>
        <taxon>Pseudomonadota</taxon>
        <taxon>Betaproteobacteria</taxon>
        <taxon>Burkholderiales</taxon>
        <taxon>Burkholderiaceae</taxon>
        <taxon>Caballeronia</taxon>
    </lineage>
</organism>
<sequence length="80" mass="9509">MRYPIGHYRTPFYLRGKQGLVVRVVDQHVNPEEEAFGRNAGSPLWVYQVRFSQRDLWPDYTGASEDHLQLEIFENWLEKA</sequence>
<reference evidence="2 3" key="1">
    <citation type="submission" date="2017-03" db="EMBL/GenBank/DDBJ databases">
        <title>Genome analysis of strain PAMC 26577.</title>
        <authorList>
            <person name="Oh H.-M."/>
            <person name="Yang J.-A."/>
        </authorList>
    </citation>
    <scope>NUCLEOTIDE SEQUENCE [LARGE SCALE GENOMIC DNA]</scope>
    <source>
        <strain evidence="2 3">PAMC 26577</strain>
    </source>
</reference>
<dbReference type="SUPFAM" id="SSF50090">
    <property type="entry name" value="Electron transport accessory proteins"/>
    <property type="match status" value="1"/>
</dbReference>
<protein>
    <submittedName>
        <fullName evidence="2">Cobalt-containing nitrile hydratase subunit beta</fullName>
    </submittedName>
</protein>
<name>A0A242MZ42_CABSO</name>
<dbReference type="EMBL" id="NBTZ01000041">
    <property type="protein sequence ID" value="OTP76156.1"/>
    <property type="molecule type" value="Genomic_DNA"/>
</dbReference>
<dbReference type="Pfam" id="PF02211">
    <property type="entry name" value="NHase_beta_C"/>
    <property type="match status" value="1"/>
</dbReference>
<evidence type="ECO:0000259" key="1">
    <source>
        <dbReference type="Pfam" id="PF02211"/>
    </source>
</evidence>
<proteinExistence type="predicted"/>
<comment type="caution">
    <text evidence="2">The sequence shown here is derived from an EMBL/GenBank/DDBJ whole genome shotgun (WGS) entry which is preliminary data.</text>
</comment>
<dbReference type="InterPro" id="IPR008990">
    <property type="entry name" value="Elect_transpt_acc-like_dom_sf"/>
</dbReference>
<evidence type="ECO:0000313" key="3">
    <source>
        <dbReference type="Proteomes" id="UP000195221"/>
    </source>
</evidence>
<feature type="domain" description="Nitrile hydratase beta subunit" evidence="1">
    <location>
        <begin position="4"/>
        <end position="79"/>
    </location>
</feature>
<dbReference type="Proteomes" id="UP000195221">
    <property type="component" value="Unassembled WGS sequence"/>
</dbReference>
<evidence type="ECO:0000313" key="2">
    <source>
        <dbReference type="EMBL" id="OTP76156.1"/>
    </source>
</evidence>
<gene>
    <name evidence="2" type="ORF">PAMC26577_11695</name>
</gene>
<dbReference type="AlphaFoldDB" id="A0A242MZ42"/>